<name>A0A6A5QEM2_AMPQU</name>
<keyword evidence="3" id="KW-1185">Reference proteome</keyword>
<proteinExistence type="predicted"/>
<evidence type="ECO:0000313" key="2">
    <source>
        <dbReference type="EMBL" id="KAF1912944.1"/>
    </source>
</evidence>
<organism evidence="2 3">
    <name type="scientific">Ampelomyces quisqualis</name>
    <name type="common">Powdery mildew agent</name>
    <dbReference type="NCBI Taxonomy" id="50730"/>
    <lineage>
        <taxon>Eukaryota</taxon>
        <taxon>Fungi</taxon>
        <taxon>Dikarya</taxon>
        <taxon>Ascomycota</taxon>
        <taxon>Pezizomycotina</taxon>
        <taxon>Dothideomycetes</taxon>
        <taxon>Pleosporomycetidae</taxon>
        <taxon>Pleosporales</taxon>
        <taxon>Pleosporineae</taxon>
        <taxon>Phaeosphaeriaceae</taxon>
        <taxon>Ampelomyces</taxon>
    </lineage>
</organism>
<gene>
    <name evidence="2" type="ORF">BDU57DRAFT_340067</name>
</gene>
<feature type="compositionally biased region" description="Basic and acidic residues" evidence="1">
    <location>
        <begin position="74"/>
        <end position="89"/>
    </location>
</feature>
<feature type="region of interest" description="Disordered" evidence="1">
    <location>
        <begin position="74"/>
        <end position="109"/>
    </location>
</feature>
<evidence type="ECO:0000256" key="1">
    <source>
        <dbReference type="SAM" id="MobiDB-lite"/>
    </source>
</evidence>
<dbReference type="Proteomes" id="UP000800096">
    <property type="component" value="Unassembled WGS sequence"/>
</dbReference>
<reference evidence="2" key="1">
    <citation type="journal article" date="2020" name="Stud. Mycol.">
        <title>101 Dothideomycetes genomes: a test case for predicting lifestyles and emergence of pathogens.</title>
        <authorList>
            <person name="Haridas S."/>
            <person name="Albert R."/>
            <person name="Binder M."/>
            <person name="Bloem J."/>
            <person name="Labutti K."/>
            <person name="Salamov A."/>
            <person name="Andreopoulos B."/>
            <person name="Baker S."/>
            <person name="Barry K."/>
            <person name="Bills G."/>
            <person name="Bluhm B."/>
            <person name="Cannon C."/>
            <person name="Castanera R."/>
            <person name="Culley D."/>
            <person name="Daum C."/>
            <person name="Ezra D."/>
            <person name="Gonzalez J."/>
            <person name="Henrissat B."/>
            <person name="Kuo A."/>
            <person name="Liang C."/>
            <person name="Lipzen A."/>
            <person name="Lutzoni F."/>
            <person name="Magnuson J."/>
            <person name="Mondo S."/>
            <person name="Nolan M."/>
            <person name="Ohm R."/>
            <person name="Pangilinan J."/>
            <person name="Park H.-J."/>
            <person name="Ramirez L."/>
            <person name="Alfaro M."/>
            <person name="Sun H."/>
            <person name="Tritt A."/>
            <person name="Yoshinaga Y."/>
            <person name="Zwiers L.-H."/>
            <person name="Turgeon B."/>
            <person name="Goodwin S."/>
            <person name="Spatafora J."/>
            <person name="Crous P."/>
            <person name="Grigoriev I."/>
        </authorList>
    </citation>
    <scope>NUCLEOTIDE SEQUENCE</scope>
    <source>
        <strain evidence="2">HMLAC05119</strain>
    </source>
</reference>
<sequence>MDTGGHSKSYPRTLRSRRATHGTNIRTQHHTCRSPILQLRATTKQSHGRVSQLSPAQSAPIACVRLLRSFHHYPDTSAKHPDNHPHSRQADPMSTPLHSSGRKDHGGPSHAMLKTILRIANQKREGIVWIPRDSRELASIVAIGAGKDHCFRQVFAQETGRALRSLKSLMDAKSGQTRGRTPSLTGTSSEPTRYHVLIMVE</sequence>
<dbReference type="AlphaFoldDB" id="A0A6A5QEM2"/>
<accession>A0A6A5QEM2</accession>
<protein>
    <submittedName>
        <fullName evidence="2">Uncharacterized protein</fullName>
    </submittedName>
</protein>
<dbReference type="EMBL" id="ML979139">
    <property type="protein sequence ID" value="KAF1912944.1"/>
    <property type="molecule type" value="Genomic_DNA"/>
</dbReference>
<evidence type="ECO:0000313" key="3">
    <source>
        <dbReference type="Proteomes" id="UP000800096"/>
    </source>
</evidence>
<feature type="region of interest" description="Disordered" evidence="1">
    <location>
        <begin position="1"/>
        <end position="23"/>
    </location>
</feature>